<dbReference type="RefSeq" id="WP_147460168.1">
    <property type="nucleotide sequence ID" value="NZ_RCDD01000005.1"/>
</dbReference>
<dbReference type="EMBL" id="RCDD01000005">
    <property type="protein sequence ID" value="RLK54840.1"/>
    <property type="molecule type" value="Genomic_DNA"/>
</dbReference>
<name>A0A421AYE3_9PSEU</name>
<evidence type="ECO:0000313" key="2">
    <source>
        <dbReference type="EMBL" id="RLK54840.1"/>
    </source>
</evidence>
<keyword evidence="3" id="KW-1185">Reference proteome</keyword>
<dbReference type="OrthoDB" id="3680624at2"/>
<protein>
    <submittedName>
        <fullName evidence="2">Uncharacterized protein</fullName>
    </submittedName>
</protein>
<evidence type="ECO:0000313" key="3">
    <source>
        <dbReference type="Proteomes" id="UP000282454"/>
    </source>
</evidence>
<reference evidence="2 3" key="1">
    <citation type="submission" date="2018-10" db="EMBL/GenBank/DDBJ databases">
        <title>Genomic Encyclopedia of Archaeal and Bacterial Type Strains, Phase II (KMG-II): from individual species to whole genera.</title>
        <authorList>
            <person name="Goeker M."/>
        </authorList>
    </citation>
    <scope>NUCLEOTIDE SEQUENCE [LARGE SCALE GENOMIC DNA]</scope>
    <source>
        <strain evidence="2 3">DSM 45657</strain>
    </source>
</reference>
<dbReference type="Proteomes" id="UP000282454">
    <property type="component" value="Unassembled WGS sequence"/>
</dbReference>
<dbReference type="AlphaFoldDB" id="A0A421AYE3"/>
<gene>
    <name evidence="2" type="ORF">CLV68_5229</name>
</gene>
<evidence type="ECO:0000256" key="1">
    <source>
        <dbReference type="SAM" id="MobiDB-lite"/>
    </source>
</evidence>
<sequence>MIPAGRAAVDRRGIAALHGLSEATAHKTRPWAHPSHPAPLTPGKPRRGHPRLWDEEQAEAYAAGRPIPPLPQGQDPRDLLNQDEAAALAGVQPATWARYQYTERTRAKARDGGPLIPPPDETVCGADHWYRATIEHYINERDARAGQALGGRPVNTDIATAVAELVHAAQADGGTVNIAEVSRTVGIAYNTARSHIRRITGDTR</sequence>
<proteinExistence type="predicted"/>
<accession>A0A421AYE3</accession>
<organism evidence="2 3">
    <name type="scientific">Actinokineospora cianjurensis</name>
    <dbReference type="NCBI Taxonomy" id="585224"/>
    <lineage>
        <taxon>Bacteria</taxon>
        <taxon>Bacillati</taxon>
        <taxon>Actinomycetota</taxon>
        <taxon>Actinomycetes</taxon>
        <taxon>Pseudonocardiales</taxon>
        <taxon>Pseudonocardiaceae</taxon>
        <taxon>Actinokineospora</taxon>
    </lineage>
</organism>
<feature type="region of interest" description="Disordered" evidence="1">
    <location>
        <begin position="25"/>
        <end position="50"/>
    </location>
</feature>
<comment type="caution">
    <text evidence="2">The sequence shown here is derived from an EMBL/GenBank/DDBJ whole genome shotgun (WGS) entry which is preliminary data.</text>
</comment>